<dbReference type="InterPro" id="IPR005625">
    <property type="entry name" value="PepSY-ass_TM"/>
</dbReference>
<dbReference type="KEGG" id="psi:S70_06540"/>
<dbReference type="Proteomes" id="UP000005012">
    <property type="component" value="Chromosome"/>
</dbReference>
<evidence type="ECO:0000256" key="1">
    <source>
        <dbReference type="SAM" id="Phobius"/>
    </source>
</evidence>
<evidence type="ECO:0000313" key="3">
    <source>
        <dbReference type="Proteomes" id="UP000005012"/>
    </source>
</evidence>
<feature type="transmembrane region" description="Helical" evidence="1">
    <location>
        <begin position="409"/>
        <end position="429"/>
    </location>
</feature>
<evidence type="ECO:0000313" key="2">
    <source>
        <dbReference type="EMBL" id="AFH93179.1"/>
    </source>
</evidence>
<protein>
    <submittedName>
        <fullName evidence="2">PepSY-associated TM helix domain-containing protein</fullName>
    </submittedName>
</protein>
<dbReference type="EMBL" id="CP003488">
    <property type="protein sequence ID" value="AFH93179.1"/>
    <property type="molecule type" value="Genomic_DNA"/>
</dbReference>
<feature type="transmembrane region" description="Helical" evidence="1">
    <location>
        <begin position="124"/>
        <end position="143"/>
    </location>
</feature>
<dbReference type="HOGENOM" id="CLU_042155_0_0_6"/>
<feature type="transmembrane region" description="Helical" evidence="1">
    <location>
        <begin position="178"/>
        <end position="200"/>
    </location>
</feature>
<dbReference type="GeneID" id="93520699"/>
<feature type="transmembrane region" description="Helical" evidence="1">
    <location>
        <begin position="12"/>
        <end position="35"/>
    </location>
</feature>
<feature type="transmembrane region" description="Helical" evidence="1">
    <location>
        <begin position="383"/>
        <end position="402"/>
    </location>
</feature>
<sequence length="476" mass="52601">MKVPLTRRMSDLHRSAGAFLGVFLFVIMLSGTWSLGSDALRLWWNKAPFSGELLPLSQLLTLQPEAALVQLPQSANPTITFCLGMGQCDNSYSAITGQALAQNTPAMWLVTLHKNLFIDFPGRILISLFGFALAVLLISGFIINRRKLASMMRLPRRLNLRLFIHDLHNWLGLWCYPWLILFAVTGALSGLGALGTVGLASSVSPDNPQLVMQQLMGGFRKVDNHQVVLREHQPEQVFEWLKQTYPSFTPQTLMRQGDSLVIGGVHAGQPGSANFEQYRFDLNEGRLVGVRDSSDHAFWTRAFISIQPLHYGQYQWLPNVETLFSVLHFIAGFSGCVLVASGLAMWCWRHAASRIAGGIVGCCGGLLLSVSALLVVMSLSLTLPISAFFLCWGGIFILCLVIKNARKMLILIAALSTLLFFIAFIFSLWQQPAGFNRIDVMLLFCGLFLLLTLGCVAKLSATQKSGRSGYERSVTE</sequence>
<feature type="transmembrane region" description="Helical" evidence="1">
    <location>
        <begin position="441"/>
        <end position="461"/>
    </location>
</feature>
<keyword evidence="1" id="KW-0472">Membrane</keyword>
<dbReference type="AlphaFoldDB" id="A0A140NI71"/>
<proteinExistence type="predicted"/>
<dbReference type="PANTHER" id="PTHR34219:SF8">
    <property type="entry name" value="PEPSY DOMAIN-CONTAINING PROTEIN"/>
    <property type="match status" value="1"/>
</dbReference>
<keyword evidence="1" id="KW-0812">Transmembrane</keyword>
<accession>A0A140NI71</accession>
<dbReference type="PANTHER" id="PTHR34219">
    <property type="entry name" value="IRON-REGULATED INNER MEMBRANE PROTEIN-RELATED"/>
    <property type="match status" value="1"/>
</dbReference>
<organism evidence="2 3">
    <name type="scientific">Providencia stuartii (strain MRSN 2154)</name>
    <dbReference type="NCBI Taxonomy" id="1157951"/>
    <lineage>
        <taxon>Bacteria</taxon>
        <taxon>Pseudomonadati</taxon>
        <taxon>Pseudomonadota</taxon>
        <taxon>Gammaproteobacteria</taxon>
        <taxon>Enterobacterales</taxon>
        <taxon>Morganellaceae</taxon>
        <taxon>Providencia</taxon>
    </lineage>
</organism>
<dbReference type="OrthoDB" id="9033043at2"/>
<feature type="transmembrane region" description="Helical" evidence="1">
    <location>
        <begin position="355"/>
        <end position="377"/>
    </location>
</feature>
<dbReference type="RefSeq" id="WP_014656747.1">
    <property type="nucleotide sequence ID" value="NC_017731.1"/>
</dbReference>
<gene>
    <name evidence="2" type="ordered locus">S70_06540</name>
</gene>
<name>A0A140NI71_PROSM</name>
<dbReference type="PATRIC" id="fig|1157951.4.peg.1296"/>
<reference evidence="3" key="2">
    <citation type="submission" date="2012-04" db="EMBL/GenBank/DDBJ databases">
        <title>Complete genome sequence of Providencia stuartii clinical isolate MRSN 2154.</title>
        <authorList>
            <person name="Clifford R.J."/>
            <person name="Hang J."/>
            <person name="Riley M.C."/>
            <person name="Onmus-Leone F."/>
            <person name="Kuschner R.A."/>
            <person name="Lesho E.P."/>
            <person name="Waterman P.E."/>
        </authorList>
    </citation>
    <scope>NUCLEOTIDE SEQUENCE [LARGE SCALE GENOMIC DNA]</scope>
    <source>
        <strain evidence="3">MRSN 2154</strain>
    </source>
</reference>
<feature type="transmembrane region" description="Helical" evidence="1">
    <location>
        <begin position="326"/>
        <end position="348"/>
    </location>
</feature>
<reference evidence="2 3" key="1">
    <citation type="journal article" date="2012" name="J. Bacteriol.">
        <title>Complete Genome Sequence of Providencia stuartii Clinical Isolate MRSN 2154.</title>
        <authorList>
            <person name="Clifford R.J."/>
            <person name="Hang J."/>
            <person name="Riley M.C."/>
            <person name="Onmus-Leone F."/>
            <person name="Kuschner R.A."/>
            <person name="Lesho E.P."/>
            <person name="Waterman P.E."/>
        </authorList>
    </citation>
    <scope>NUCLEOTIDE SEQUENCE [LARGE SCALE GENOMIC DNA]</scope>
    <source>
        <strain evidence="2 3">MRSN 2154</strain>
    </source>
</reference>
<dbReference type="Pfam" id="PF03929">
    <property type="entry name" value="PepSY_TM"/>
    <property type="match status" value="1"/>
</dbReference>
<keyword evidence="1" id="KW-1133">Transmembrane helix</keyword>